<organism evidence="5">
    <name type="scientific">Anthurium amnicola</name>
    <dbReference type="NCBI Taxonomy" id="1678845"/>
    <lineage>
        <taxon>Eukaryota</taxon>
        <taxon>Viridiplantae</taxon>
        <taxon>Streptophyta</taxon>
        <taxon>Embryophyta</taxon>
        <taxon>Tracheophyta</taxon>
        <taxon>Spermatophyta</taxon>
        <taxon>Magnoliopsida</taxon>
        <taxon>Liliopsida</taxon>
        <taxon>Araceae</taxon>
        <taxon>Pothoideae</taxon>
        <taxon>Potheae</taxon>
        <taxon>Anthurium</taxon>
    </lineage>
</organism>
<dbReference type="CDD" id="cd08674">
    <property type="entry name" value="Cdt1_m"/>
    <property type="match status" value="1"/>
</dbReference>
<dbReference type="GO" id="GO:0003677">
    <property type="term" value="F:DNA binding"/>
    <property type="evidence" value="ECO:0007669"/>
    <property type="project" value="InterPro"/>
</dbReference>
<comment type="similarity">
    <text evidence="1">Belongs to the Cdt1 family.</text>
</comment>
<dbReference type="InterPro" id="IPR038090">
    <property type="entry name" value="Cdt1_C_WH_dom_sf"/>
</dbReference>
<evidence type="ECO:0000259" key="4">
    <source>
        <dbReference type="SMART" id="SM01075"/>
    </source>
</evidence>
<reference evidence="5" key="1">
    <citation type="submission" date="2015-07" db="EMBL/GenBank/DDBJ databases">
        <title>Transcriptome Assembly of Anthurium amnicola.</title>
        <authorList>
            <person name="Suzuki J."/>
        </authorList>
    </citation>
    <scope>NUCLEOTIDE SEQUENCE</scope>
</reference>
<evidence type="ECO:0000256" key="1">
    <source>
        <dbReference type="ARBA" id="ARBA00008356"/>
    </source>
</evidence>
<dbReference type="SMART" id="SM01075">
    <property type="entry name" value="CDT1"/>
    <property type="match status" value="1"/>
</dbReference>
<feature type="region of interest" description="Disordered" evidence="3">
    <location>
        <begin position="54"/>
        <end position="77"/>
    </location>
</feature>
<dbReference type="Pfam" id="PF16679">
    <property type="entry name" value="CDT1_C"/>
    <property type="match status" value="1"/>
</dbReference>
<feature type="compositionally biased region" description="Basic residues" evidence="3">
    <location>
        <begin position="63"/>
        <end position="75"/>
    </location>
</feature>
<gene>
    <name evidence="5" type="primary">CDT1B_1</name>
    <name evidence="5" type="ORF">g.24364</name>
</gene>
<sequence>MEHEKCKEVKQTSHQFRCEKITQAGKSGGGPVADVQSMKVDERQDCVFSLASPTPEKMIQPPRSRKSKEHNHHFRREAENSLMLLPETCDNNELTIETDENSECTGVSDATNFQQSPHFSIQASKEKMSQLSEKHKIIAELFDKMVVSVRLLGLRKRLACFQNVSTQVEILAKRKFTLNHLAQMKYLFPEVVHIDKILIHDQISLCMKPDIRISLMFDAAKNLHDSRQISYVDLCRAFHARLLNFVDMHPEGTEIPEAPLPDSFRLGNLATSSDQLPVGLSMEQLQLVSINDNPSLGASHLSPFFSGHLSRKFLNPEKQMTDSCDSSMYTISMDAIGESNGVIKIASKNDCSHSLSDDKSPTDVIFSPNRDAYSHLHQTPLKIMSTPIKSMTETPVLMTPKRPTVSPDVKLVSQTVMLNHSARRSLIYSPSKSYRNDSDSVADITDSQDGDTKSSLSDNEPSGYHATDLQMVPENATDNHDLNQRGFSKRQQILASLPDLCNTISFIFGSINCTSITKQELVHKIISYNCDIEDTGEVDEQLHLLEELVPDWICGRTMSSGDFLYSISGASDLKAVRARLIETV</sequence>
<dbReference type="GO" id="GO:0000278">
    <property type="term" value="P:mitotic cell cycle"/>
    <property type="evidence" value="ECO:0007669"/>
    <property type="project" value="TreeGrafter"/>
</dbReference>
<keyword evidence="2" id="KW-0131">Cell cycle</keyword>
<feature type="domain" description="CDT1 Geminin-binding" evidence="4">
    <location>
        <begin position="131"/>
        <end position="262"/>
    </location>
</feature>
<dbReference type="GO" id="GO:0071163">
    <property type="term" value="P:DNA replication preinitiation complex assembly"/>
    <property type="evidence" value="ECO:0007669"/>
    <property type="project" value="InterPro"/>
</dbReference>
<dbReference type="AlphaFoldDB" id="A0A1D1Z936"/>
<dbReference type="InterPro" id="IPR036390">
    <property type="entry name" value="WH_DNA-bd_sf"/>
</dbReference>
<evidence type="ECO:0000256" key="2">
    <source>
        <dbReference type="ARBA" id="ARBA00023306"/>
    </source>
</evidence>
<proteinExistence type="inferred from homology"/>
<dbReference type="InterPro" id="IPR045173">
    <property type="entry name" value="Cdt1"/>
</dbReference>
<dbReference type="Gene3D" id="1.10.10.1420">
    <property type="entry name" value="DNA replication factor Cdt1, C-terminal WH domain"/>
    <property type="match status" value="1"/>
</dbReference>
<dbReference type="PANTHER" id="PTHR28637:SF13">
    <property type="entry name" value="EXPRESSED PROTEIN"/>
    <property type="match status" value="1"/>
</dbReference>
<dbReference type="GO" id="GO:0005634">
    <property type="term" value="C:nucleus"/>
    <property type="evidence" value="ECO:0007669"/>
    <property type="project" value="TreeGrafter"/>
</dbReference>
<dbReference type="GO" id="GO:0030174">
    <property type="term" value="P:regulation of DNA-templated DNA replication initiation"/>
    <property type="evidence" value="ECO:0007669"/>
    <property type="project" value="InterPro"/>
</dbReference>
<dbReference type="InterPro" id="IPR014939">
    <property type="entry name" value="CDT1_Gemini-bd-like"/>
</dbReference>
<dbReference type="InterPro" id="IPR032054">
    <property type="entry name" value="Cdt1_C"/>
</dbReference>
<feature type="region of interest" description="Disordered" evidence="3">
    <location>
        <begin position="429"/>
        <end position="471"/>
    </location>
</feature>
<dbReference type="GO" id="GO:0000076">
    <property type="term" value="P:DNA replication checkpoint signaling"/>
    <property type="evidence" value="ECO:0007669"/>
    <property type="project" value="TreeGrafter"/>
</dbReference>
<dbReference type="GO" id="GO:0070182">
    <property type="term" value="F:DNA polymerase binding"/>
    <property type="evidence" value="ECO:0007669"/>
    <property type="project" value="TreeGrafter"/>
</dbReference>
<protein>
    <submittedName>
        <fullName evidence="5">CDT1-like protein b</fullName>
    </submittedName>
</protein>
<accession>A0A1D1Z936</accession>
<dbReference type="SUPFAM" id="SSF46785">
    <property type="entry name" value="Winged helix' DNA-binding domain"/>
    <property type="match status" value="1"/>
</dbReference>
<evidence type="ECO:0000313" key="5">
    <source>
        <dbReference type="EMBL" id="JAT63393.1"/>
    </source>
</evidence>
<dbReference type="PANTHER" id="PTHR28637">
    <property type="entry name" value="DNA REPLICATION FACTOR CDT1"/>
    <property type="match status" value="1"/>
</dbReference>
<name>A0A1D1Z936_9ARAE</name>
<evidence type="ECO:0000256" key="3">
    <source>
        <dbReference type="SAM" id="MobiDB-lite"/>
    </source>
</evidence>
<dbReference type="EMBL" id="GDJX01004543">
    <property type="protein sequence ID" value="JAT63393.1"/>
    <property type="molecule type" value="Transcribed_RNA"/>
</dbReference>
<dbReference type="Pfam" id="PF08839">
    <property type="entry name" value="CDT1"/>
    <property type="match status" value="1"/>
</dbReference>